<dbReference type="RefSeq" id="WP_152646780.1">
    <property type="nucleotide sequence ID" value="NZ_CP059735.1"/>
</dbReference>
<name>A0AAF0C3X1_9GAMM</name>
<reference evidence="1 2" key="2">
    <citation type="journal article" date="2022" name="Mar. Drugs">
        <title>Bioassay-Guided Fractionation Leads to the Detection of Cholic Acid Generated by the Rare Thalassomonas sp.</title>
        <authorList>
            <person name="Pheiffer F."/>
            <person name="Schneider Y.K."/>
            <person name="Hansen E.H."/>
            <person name="Andersen J.H."/>
            <person name="Isaksson J."/>
            <person name="Busche T."/>
            <person name="R C."/>
            <person name="Kalinowski J."/>
            <person name="Zyl L.V."/>
            <person name="Trindade M."/>
        </authorList>
    </citation>
    <scope>NUCLEOTIDE SEQUENCE [LARGE SCALE GENOMIC DNA]</scope>
    <source>
        <strain evidence="1 2">A5K-106</strain>
    </source>
</reference>
<sequence>MLFQKSNRMFVCFMLLVSTLCLVGWLVLVISLLNGAFPFSFDNYETRLICITPIFTVPTFLRMYKNYQSGADADPLSKKNSAGGSSK</sequence>
<accession>A0AAF0C3X1</accession>
<reference evidence="1 2" key="1">
    <citation type="journal article" date="2015" name="Genome Announc.">
        <title>Draft Genome Sequences of Marine Isolates of Thalassomonas viridans and Thalassomonas actiniarum.</title>
        <authorList>
            <person name="Olonade I."/>
            <person name="van Zyl L.J."/>
            <person name="Trindade M."/>
        </authorList>
    </citation>
    <scope>NUCLEOTIDE SEQUENCE [LARGE SCALE GENOMIC DNA]</scope>
    <source>
        <strain evidence="1 2">A5K-106</strain>
    </source>
</reference>
<evidence type="ECO:0000313" key="2">
    <source>
        <dbReference type="Proteomes" id="UP000032568"/>
    </source>
</evidence>
<dbReference type="KEGG" id="tact:SG35_000420"/>
<organism evidence="1 2">
    <name type="scientific">Thalassomonas actiniarum</name>
    <dbReference type="NCBI Taxonomy" id="485447"/>
    <lineage>
        <taxon>Bacteria</taxon>
        <taxon>Pseudomonadati</taxon>
        <taxon>Pseudomonadota</taxon>
        <taxon>Gammaproteobacteria</taxon>
        <taxon>Alteromonadales</taxon>
        <taxon>Colwelliaceae</taxon>
        <taxon>Thalassomonas</taxon>
    </lineage>
</organism>
<protein>
    <submittedName>
        <fullName evidence="1">Uncharacterized protein</fullName>
    </submittedName>
</protein>
<gene>
    <name evidence="1" type="ORF">SG35_000420</name>
</gene>
<keyword evidence="2" id="KW-1185">Reference proteome</keyword>
<dbReference type="EMBL" id="CP059735">
    <property type="protein sequence ID" value="WDD99189.1"/>
    <property type="molecule type" value="Genomic_DNA"/>
</dbReference>
<dbReference type="Proteomes" id="UP000032568">
    <property type="component" value="Chromosome"/>
</dbReference>
<evidence type="ECO:0000313" key="1">
    <source>
        <dbReference type="EMBL" id="WDD99189.1"/>
    </source>
</evidence>
<proteinExistence type="predicted"/>
<dbReference type="AlphaFoldDB" id="A0AAF0C3X1"/>